<name>A0ABX4MYG9_9MICC</name>
<gene>
    <name evidence="2" type="ORF">ATK23_1870</name>
</gene>
<proteinExistence type="predicted"/>
<protein>
    <submittedName>
        <fullName evidence="2">Uncharacterized protein</fullName>
    </submittedName>
</protein>
<feature type="transmembrane region" description="Helical" evidence="1">
    <location>
        <begin position="25"/>
        <end position="46"/>
    </location>
</feature>
<evidence type="ECO:0000256" key="1">
    <source>
        <dbReference type="SAM" id="Phobius"/>
    </source>
</evidence>
<keyword evidence="1" id="KW-0472">Membrane</keyword>
<dbReference type="EMBL" id="PGEY01000001">
    <property type="protein sequence ID" value="PJJ44630.1"/>
    <property type="molecule type" value="Genomic_DNA"/>
</dbReference>
<keyword evidence="1" id="KW-0812">Transmembrane</keyword>
<reference evidence="2 3" key="1">
    <citation type="submission" date="2017-11" db="EMBL/GenBank/DDBJ databases">
        <title>Sequencing the genomes of 1000 actinobacteria strains.</title>
        <authorList>
            <person name="Klenk H.-P."/>
        </authorList>
    </citation>
    <scope>NUCLEOTIDE SEQUENCE [LARGE SCALE GENOMIC DNA]</scope>
    <source>
        <strain evidence="2 3">DSM 12798</strain>
    </source>
</reference>
<sequence length="108" mass="11334">MEQHPATPSPADQGVEVQIHSSPKFWPFILTFAVFGALVGLIIGLLGEPSQEYTRASASGFFAIFGAGFGVGIGALAYVIVDRVTSRKTTKHLAVPLAEDTDSSGQQG</sequence>
<comment type="caution">
    <text evidence="2">The sequence shown here is derived from an EMBL/GenBank/DDBJ whole genome shotgun (WGS) entry which is preliminary data.</text>
</comment>
<evidence type="ECO:0000313" key="3">
    <source>
        <dbReference type="Proteomes" id="UP000229263"/>
    </source>
</evidence>
<dbReference type="Proteomes" id="UP000229263">
    <property type="component" value="Unassembled WGS sequence"/>
</dbReference>
<organism evidence="2 3">
    <name type="scientific">Glutamicibacter mysorens</name>
    <dbReference type="NCBI Taxonomy" id="257984"/>
    <lineage>
        <taxon>Bacteria</taxon>
        <taxon>Bacillati</taxon>
        <taxon>Actinomycetota</taxon>
        <taxon>Actinomycetes</taxon>
        <taxon>Micrococcales</taxon>
        <taxon>Micrococcaceae</taxon>
        <taxon>Glutamicibacter</taxon>
    </lineage>
</organism>
<keyword evidence="1" id="KW-1133">Transmembrane helix</keyword>
<feature type="transmembrane region" description="Helical" evidence="1">
    <location>
        <begin position="58"/>
        <end position="81"/>
    </location>
</feature>
<evidence type="ECO:0000313" key="2">
    <source>
        <dbReference type="EMBL" id="PJJ44630.1"/>
    </source>
</evidence>
<dbReference type="RefSeq" id="WP_066141060.1">
    <property type="nucleotide sequence ID" value="NZ_PGEY01000001.1"/>
</dbReference>
<accession>A0ABX4MYG9</accession>
<keyword evidence="3" id="KW-1185">Reference proteome</keyword>